<keyword evidence="6" id="KW-1185">Reference proteome</keyword>
<dbReference type="Pfam" id="PF13174">
    <property type="entry name" value="TPR_6"/>
    <property type="match status" value="1"/>
</dbReference>
<dbReference type="SMART" id="SM00271">
    <property type="entry name" value="DnaJ"/>
    <property type="match status" value="1"/>
</dbReference>
<protein>
    <submittedName>
        <fullName evidence="5">DnaJ subfamily C member 7</fullName>
    </submittedName>
</protein>
<dbReference type="InterPro" id="IPR018253">
    <property type="entry name" value="DnaJ_domain_CS"/>
</dbReference>
<dbReference type="PROSITE" id="PS50076">
    <property type="entry name" value="DNAJ_2"/>
    <property type="match status" value="1"/>
</dbReference>
<dbReference type="InterPro" id="IPR019734">
    <property type="entry name" value="TPR_rpt"/>
</dbReference>
<feature type="repeat" description="TPR" evidence="3">
    <location>
        <begin position="45"/>
        <end position="78"/>
    </location>
</feature>
<dbReference type="CDD" id="cd06257">
    <property type="entry name" value="DnaJ"/>
    <property type="match status" value="1"/>
</dbReference>
<dbReference type="PROSITE" id="PS50005">
    <property type="entry name" value="TPR"/>
    <property type="match status" value="5"/>
</dbReference>
<dbReference type="InterPro" id="IPR001623">
    <property type="entry name" value="DnaJ_domain"/>
</dbReference>
<dbReference type="SMART" id="SM00028">
    <property type="entry name" value="TPR"/>
    <property type="match status" value="6"/>
</dbReference>
<accession>A0ABD2QN44</accession>
<feature type="repeat" description="TPR" evidence="3">
    <location>
        <begin position="198"/>
        <end position="231"/>
    </location>
</feature>
<dbReference type="Gene3D" id="1.10.287.110">
    <property type="entry name" value="DnaJ domain"/>
    <property type="match status" value="1"/>
</dbReference>
<sequence>MGTLVTESFKAEMQKNQGNEFYKAQKYQEAINCYSKAIELDENNAAFYGNRAAAFLMLLRYDDAYRDCEKSLEIEPHNSKALLRGCKCCLALGLFDSADQLSKKLFIAEPQNTQLISLKGQLDDLKKTWDLYETKKEALEFSHALFLINKCIEISPGASQFKLDKLEVLVKAKRFVEAKSWVENLISEKQGSKGDIPLELLFYRGVVLYYMNNSDKAFEHFSHILQQNPDHIQTQKFFKLAKQVARIKNDGNAAIKSQDYSKAKDCYTEALSLDPLNDALNAILFCNRACALFNMKQYDTALEDCERSLNLDPNYVKAFIRKAKCYDALERYEEAITLWETVVSIDGCASHQKGLKGAKLALKRSKEVNFYKVLGVSKDASTEEIKKAYRKRALEHHPDRHAHANEDEKHEQEKIFKSIGEAYSVLSDPSKRERYDNGQYFEQGDFSSQKIDPTQLFAQMFGGAGGVRFNF</sequence>
<feature type="repeat" description="TPR" evidence="3">
    <location>
        <begin position="282"/>
        <end position="315"/>
    </location>
</feature>
<feature type="repeat" description="TPR" evidence="3">
    <location>
        <begin position="244"/>
        <end position="277"/>
    </location>
</feature>
<keyword evidence="1" id="KW-0677">Repeat</keyword>
<dbReference type="InterPro" id="IPR011990">
    <property type="entry name" value="TPR-like_helical_dom_sf"/>
</dbReference>
<gene>
    <name evidence="5" type="primary">DNAJC7_1</name>
    <name evidence="5" type="ORF">Ciccas_000761</name>
</gene>
<reference evidence="5 6" key="1">
    <citation type="submission" date="2024-11" db="EMBL/GenBank/DDBJ databases">
        <title>Adaptive evolution of stress response genes in parasites aligns with host niche diversity.</title>
        <authorList>
            <person name="Hahn C."/>
            <person name="Resl P."/>
        </authorList>
    </citation>
    <scope>NUCLEOTIDE SEQUENCE [LARGE SCALE GENOMIC DNA]</scope>
    <source>
        <strain evidence="5">EGGRZ-B1_66</strain>
        <tissue evidence="5">Body</tissue>
    </source>
</reference>
<evidence type="ECO:0000259" key="4">
    <source>
        <dbReference type="PROSITE" id="PS50076"/>
    </source>
</evidence>
<name>A0ABD2QN44_9PLAT</name>
<dbReference type="PANTHER" id="PTHR45188">
    <property type="entry name" value="DNAJ PROTEIN P58IPK HOMOLOG"/>
    <property type="match status" value="1"/>
</dbReference>
<dbReference type="EMBL" id="JBJKFK010000044">
    <property type="protein sequence ID" value="KAL3320557.1"/>
    <property type="molecule type" value="Genomic_DNA"/>
</dbReference>
<dbReference type="PROSITE" id="PS00636">
    <property type="entry name" value="DNAJ_1"/>
    <property type="match status" value="1"/>
</dbReference>
<dbReference type="Pfam" id="PF00515">
    <property type="entry name" value="TPR_1"/>
    <property type="match status" value="1"/>
</dbReference>
<dbReference type="Pfam" id="PF13181">
    <property type="entry name" value="TPR_8"/>
    <property type="match status" value="2"/>
</dbReference>
<organism evidence="5 6">
    <name type="scientific">Cichlidogyrus casuarinus</name>
    <dbReference type="NCBI Taxonomy" id="1844966"/>
    <lineage>
        <taxon>Eukaryota</taxon>
        <taxon>Metazoa</taxon>
        <taxon>Spiralia</taxon>
        <taxon>Lophotrochozoa</taxon>
        <taxon>Platyhelminthes</taxon>
        <taxon>Monogenea</taxon>
        <taxon>Monopisthocotylea</taxon>
        <taxon>Dactylogyridea</taxon>
        <taxon>Ancyrocephalidae</taxon>
        <taxon>Cichlidogyrus</taxon>
    </lineage>
</organism>
<dbReference type="SUPFAM" id="SSF46565">
    <property type="entry name" value="Chaperone J-domain"/>
    <property type="match status" value="1"/>
</dbReference>
<dbReference type="SUPFAM" id="SSF48452">
    <property type="entry name" value="TPR-like"/>
    <property type="match status" value="2"/>
</dbReference>
<dbReference type="Pfam" id="PF13414">
    <property type="entry name" value="TPR_11"/>
    <property type="match status" value="1"/>
</dbReference>
<feature type="domain" description="J" evidence="4">
    <location>
        <begin position="369"/>
        <end position="439"/>
    </location>
</feature>
<dbReference type="Gene3D" id="1.25.40.10">
    <property type="entry name" value="Tetratricopeptide repeat domain"/>
    <property type="match status" value="1"/>
</dbReference>
<dbReference type="AlphaFoldDB" id="A0ABD2QN44"/>
<dbReference type="PANTHER" id="PTHR45188:SF2">
    <property type="entry name" value="DNAJ HOMOLOG SUBFAMILY C MEMBER 7"/>
    <property type="match status" value="1"/>
</dbReference>
<dbReference type="Proteomes" id="UP001626550">
    <property type="component" value="Unassembled WGS sequence"/>
</dbReference>
<proteinExistence type="predicted"/>
<feature type="repeat" description="TPR" evidence="3">
    <location>
        <begin position="11"/>
        <end position="44"/>
    </location>
</feature>
<dbReference type="PRINTS" id="PR00625">
    <property type="entry name" value="JDOMAIN"/>
</dbReference>
<keyword evidence="2 3" id="KW-0802">TPR repeat</keyword>
<dbReference type="Pfam" id="PF00226">
    <property type="entry name" value="DnaJ"/>
    <property type="match status" value="1"/>
</dbReference>
<evidence type="ECO:0000256" key="1">
    <source>
        <dbReference type="ARBA" id="ARBA00022737"/>
    </source>
</evidence>
<evidence type="ECO:0000313" key="5">
    <source>
        <dbReference type="EMBL" id="KAL3320557.1"/>
    </source>
</evidence>
<evidence type="ECO:0000313" key="6">
    <source>
        <dbReference type="Proteomes" id="UP001626550"/>
    </source>
</evidence>
<evidence type="ECO:0000256" key="2">
    <source>
        <dbReference type="ARBA" id="ARBA00022803"/>
    </source>
</evidence>
<dbReference type="Pfam" id="PF14559">
    <property type="entry name" value="TPR_19"/>
    <property type="match status" value="1"/>
</dbReference>
<comment type="caution">
    <text evidence="5">The sequence shown here is derived from an EMBL/GenBank/DDBJ whole genome shotgun (WGS) entry which is preliminary data.</text>
</comment>
<dbReference type="InterPro" id="IPR036869">
    <property type="entry name" value="J_dom_sf"/>
</dbReference>
<evidence type="ECO:0000256" key="3">
    <source>
        <dbReference type="PROSITE-ProRule" id="PRU00339"/>
    </source>
</evidence>